<evidence type="ECO:0000313" key="1">
    <source>
        <dbReference type="EMBL" id="QJA47509.1"/>
    </source>
</evidence>
<protein>
    <submittedName>
        <fullName evidence="1">Putative structural protein</fullName>
    </submittedName>
</protein>
<dbReference type="AlphaFoldDB" id="A0A6H1ZJ68"/>
<accession>A0A6H1ZJ68</accession>
<sequence length="257" mass="27259">MKKLIEKFIVAVIVFFLMVPVAWGATYTKWIDGTLRNPISQQVIEINNYMRLYRHQINFAAQTLDAGNGDVAQVILLPKNCMVLKAWIRVVTACPTNSTVDLGYGSDVDYFGNALPLDATGISKTVLTASGEWNPGSISDGDEEAKTLTVDSVASGDVVQFTFSLSLQDLALTGSVSASNTVNAVLGNWTGGAIDLATGTLVAYAYKAPLESVPLLLSTSDTIDIKATTDIADVNISSGVIEVNVLVMSTAASGFPQ</sequence>
<proteinExistence type="predicted"/>
<organism evidence="1">
    <name type="scientific">viral metagenome</name>
    <dbReference type="NCBI Taxonomy" id="1070528"/>
    <lineage>
        <taxon>unclassified sequences</taxon>
        <taxon>metagenomes</taxon>
        <taxon>organismal metagenomes</taxon>
    </lineage>
</organism>
<name>A0A6H1ZJ68_9ZZZZ</name>
<dbReference type="EMBL" id="MT144046">
    <property type="protein sequence ID" value="QJA47509.1"/>
    <property type="molecule type" value="Genomic_DNA"/>
</dbReference>
<evidence type="ECO:0000313" key="2">
    <source>
        <dbReference type="EMBL" id="QJH94044.1"/>
    </source>
</evidence>
<reference evidence="1" key="1">
    <citation type="submission" date="2020-03" db="EMBL/GenBank/DDBJ databases">
        <title>The deep terrestrial virosphere.</title>
        <authorList>
            <person name="Holmfeldt K."/>
            <person name="Nilsson E."/>
            <person name="Simone D."/>
            <person name="Lopez-Fernandez M."/>
            <person name="Wu X."/>
            <person name="de Brujin I."/>
            <person name="Lundin D."/>
            <person name="Andersson A."/>
            <person name="Bertilsson S."/>
            <person name="Dopson M."/>
        </authorList>
    </citation>
    <scope>NUCLEOTIDE SEQUENCE</scope>
    <source>
        <strain evidence="1">TM448A00693</strain>
        <strain evidence="2">TM448B00173</strain>
    </source>
</reference>
<dbReference type="EMBL" id="MT144595">
    <property type="protein sequence ID" value="QJH94044.1"/>
    <property type="molecule type" value="Genomic_DNA"/>
</dbReference>
<gene>
    <name evidence="1" type="ORF">TM448A00693_0006</name>
    <name evidence="2" type="ORF">TM448B00173_0014</name>
</gene>